<dbReference type="AlphaFoldDB" id="A0A6N7QQP8"/>
<evidence type="ECO:0000313" key="4">
    <source>
        <dbReference type="Proteomes" id="UP000433788"/>
    </source>
</evidence>
<dbReference type="InterPro" id="IPR025411">
    <property type="entry name" value="DUF4136"/>
</dbReference>
<name>A0A6N7QQP8_9GAMM</name>
<organism evidence="3 4">
    <name type="scientific">Spiribacter salilacus</name>
    <dbReference type="NCBI Taxonomy" id="2664894"/>
    <lineage>
        <taxon>Bacteria</taxon>
        <taxon>Pseudomonadati</taxon>
        <taxon>Pseudomonadota</taxon>
        <taxon>Gammaproteobacteria</taxon>
        <taxon>Chromatiales</taxon>
        <taxon>Ectothiorhodospiraceae</taxon>
        <taxon>Spiribacter</taxon>
    </lineage>
</organism>
<dbReference type="EMBL" id="WJPP01000002">
    <property type="protein sequence ID" value="MRH77709.1"/>
    <property type="molecule type" value="Genomic_DNA"/>
</dbReference>
<evidence type="ECO:0000259" key="2">
    <source>
        <dbReference type="Pfam" id="PF13590"/>
    </source>
</evidence>
<keyword evidence="4" id="KW-1185">Reference proteome</keyword>
<proteinExistence type="predicted"/>
<keyword evidence="1" id="KW-0812">Transmembrane</keyword>
<reference evidence="3 4" key="1">
    <citation type="submission" date="2019-11" db="EMBL/GenBank/DDBJ databases">
        <authorList>
            <person name="Zhang X.Y."/>
        </authorList>
    </citation>
    <scope>NUCLEOTIDE SEQUENCE [LARGE SCALE GENOMIC DNA]</scope>
    <source>
        <strain evidence="3 4">C176</strain>
    </source>
</reference>
<feature type="transmembrane region" description="Helical" evidence="1">
    <location>
        <begin position="29"/>
        <end position="50"/>
    </location>
</feature>
<keyword evidence="1" id="KW-1133">Transmembrane helix</keyword>
<evidence type="ECO:0000313" key="3">
    <source>
        <dbReference type="EMBL" id="MRH77709.1"/>
    </source>
</evidence>
<comment type="caution">
    <text evidence="3">The sequence shown here is derived from an EMBL/GenBank/DDBJ whole genome shotgun (WGS) entry which is preliminary data.</text>
</comment>
<evidence type="ECO:0000256" key="1">
    <source>
        <dbReference type="SAM" id="Phobius"/>
    </source>
</evidence>
<protein>
    <submittedName>
        <fullName evidence="3">DUF4136 domain-containing protein</fullName>
    </submittedName>
</protein>
<dbReference type="Pfam" id="PF13590">
    <property type="entry name" value="DUF4136"/>
    <property type="match status" value="1"/>
</dbReference>
<dbReference type="Proteomes" id="UP000433788">
    <property type="component" value="Unassembled WGS sequence"/>
</dbReference>
<feature type="domain" description="DUF4136" evidence="2">
    <location>
        <begin position="68"/>
        <end position="230"/>
    </location>
</feature>
<keyword evidence="1" id="KW-0472">Membrane</keyword>
<accession>A0A6N7QQP8</accession>
<sequence>MESGASTSLYLPSAKALITEVDTMNNKKFLIITGLLALISIAISGCGTVVRSDISVFHDLDARANEITFAFDPTAAQSGSLEYRAYADLVRGHLTELGYVEADAQSDAMWVIQMEYKISDGEEKVGSLPIIGQTGTSSSTTYGTISSSGGFGTYSGTTYQTPTFGVVGSLTYSGTVYSRSLQLNIAEPQTVGGNDTKVLLEATVFSVGSFSQLSRVMPAMVEALFRDFPGESGATRTEAVRVIE</sequence>
<gene>
    <name evidence="3" type="ORF">GH984_03235</name>
</gene>